<reference evidence="2" key="2">
    <citation type="submission" date="2020-09" db="EMBL/GenBank/DDBJ databases">
        <authorList>
            <person name="Sun Q."/>
            <person name="Zhou Y."/>
        </authorList>
    </citation>
    <scope>NUCLEOTIDE SEQUENCE</scope>
    <source>
        <strain evidence="2">CGMCC 1.15758</strain>
    </source>
</reference>
<sequence>MDEKLLQPNKKTSSGKQTVAILVLLIIAGVLLYMAFIFFAKFQAYKKISENLKAELQSNYNQYLALNHTTMNNVIHMHNYNYAQTIKALGGVFGNIQCTTKYSCEINGIVYQFDVKNQGNSARIAGYHANLSDDTAKAADNSFVTAQTYSQRF</sequence>
<dbReference type="EMBL" id="BMJS01000044">
    <property type="protein sequence ID" value="GGG06659.1"/>
    <property type="molecule type" value="Genomic_DNA"/>
</dbReference>
<name>A0A8J2Z6L2_9GAMM</name>
<keyword evidence="1" id="KW-0812">Transmembrane</keyword>
<evidence type="ECO:0000313" key="2">
    <source>
        <dbReference type="EMBL" id="GGG06659.1"/>
    </source>
</evidence>
<organism evidence="2 3">
    <name type="scientific">Cysteiniphilum litorale</name>
    <dbReference type="NCBI Taxonomy" id="2056700"/>
    <lineage>
        <taxon>Bacteria</taxon>
        <taxon>Pseudomonadati</taxon>
        <taxon>Pseudomonadota</taxon>
        <taxon>Gammaproteobacteria</taxon>
        <taxon>Thiotrichales</taxon>
        <taxon>Fastidiosibacteraceae</taxon>
        <taxon>Cysteiniphilum</taxon>
    </lineage>
</organism>
<dbReference type="RefSeq" id="WP_117003814.1">
    <property type="nucleotide sequence ID" value="NZ_BMJS01000044.1"/>
</dbReference>
<accession>A0A8J2Z6L2</accession>
<keyword evidence="1" id="KW-1133">Transmembrane helix</keyword>
<keyword evidence="3" id="KW-1185">Reference proteome</keyword>
<reference evidence="2" key="1">
    <citation type="journal article" date="2014" name="Int. J. Syst. Evol. Microbiol.">
        <title>Complete genome sequence of Corynebacterium casei LMG S-19264T (=DSM 44701T), isolated from a smear-ripened cheese.</title>
        <authorList>
            <consortium name="US DOE Joint Genome Institute (JGI-PGF)"/>
            <person name="Walter F."/>
            <person name="Albersmeier A."/>
            <person name="Kalinowski J."/>
            <person name="Ruckert C."/>
        </authorList>
    </citation>
    <scope>NUCLEOTIDE SEQUENCE</scope>
    <source>
        <strain evidence="2">CGMCC 1.15758</strain>
    </source>
</reference>
<keyword evidence="1" id="KW-0472">Membrane</keyword>
<comment type="caution">
    <text evidence="2">The sequence shown here is derived from an EMBL/GenBank/DDBJ whole genome shotgun (WGS) entry which is preliminary data.</text>
</comment>
<gene>
    <name evidence="2" type="ORF">GCM10010995_25240</name>
</gene>
<protein>
    <submittedName>
        <fullName evidence="2">Uncharacterized protein</fullName>
    </submittedName>
</protein>
<dbReference type="OrthoDB" id="9830525at2"/>
<evidence type="ECO:0000313" key="3">
    <source>
        <dbReference type="Proteomes" id="UP000636949"/>
    </source>
</evidence>
<dbReference type="AlphaFoldDB" id="A0A8J2Z6L2"/>
<feature type="transmembrane region" description="Helical" evidence="1">
    <location>
        <begin position="20"/>
        <end position="40"/>
    </location>
</feature>
<evidence type="ECO:0000256" key="1">
    <source>
        <dbReference type="SAM" id="Phobius"/>
    </source>
</evidence>
<dbReference type="Proteomes" id="UP000636949">
    <property type="component" value="Unassembled WGS sequence"/>
</dbReference>
<proteinExistence type="predicted"/>